<evidence type="ECO:0000256" key="6">
    <source>
        <dbReference type="ARBA" id="ARBA00023125"/>
    </source>
</evidence>
<evidence type="ECO:0000259" key="8">
    <source>
        <dbReference type="PROSITE" id="PS01124"/>
    </source>
</evidence>
<evidence type="ECO:0000313" key="10">
    <source>
        <dbReference type="EMBL" id="KOY83761.1"/>
    </source>
</evidence>
<dbReference type="PROSITE" id="PS50983">
    <property type="entry name" value="FE_B12_PBP"/>
    <property type="match status" value="1"/>
</dbReference>
<keyword evidence="11" id="KW-1185">Reference proteome</keyword>
<dbReference type="Gene3D" id="1.10.10.60">
    <property type="entry name" value="Homeodomain-like"/>
    <property type="match status" value="2"/>
</dbReference>
<dbReference type="SUPFAM" id="SSF53807">
    <property type="entry name" value="Helical backbone' metal receptor"/>
    <property type="match status" value="1"/>
</dbReference>
<dbReference type="AlphaFoldDB" id="A0A0N0UXB4"/>
<evidence type="ECO:0008006" key="12">
    <source>
        <dbReference type="Google" id="ProtNLM"/>
    </source>
</evidence>
<keyword evidence="7" id="KW-0804">Transcription</keyword>
<gene>
    <name evidence="10" type="ORF">ADM90_02360</name>
</gene>
<dbReference type="InterPro" id="IPR002491">
    <property type="entry name" value="ABC_transptr_periplasmic_BD"/>
</dbReference>
<evidence type="ECO:0000256" key="3">
    <source>
        <dbReference type="ARBA" id="ARBA00022448"/>
    </source>
</evidence>
<evidence type="ECO:0000256" key="7">
    <source>
        <dbReference type="ARBA" id="ARBA00023163"/>
    </source>
</evidence>
<name>A0A0N0UXB4_9BACI</name>
<dbReference type="STRING" id="33935.ADM90_02360"/>
<comment type="subcellular location">
    <subcellularLocation>
        <location evidence="1">Cell membrane</location>
        <topology evidence="1">Lipid-anchor</topology>
    </subcellularLocation>
</comment>
<sequence length="636" mass="73504">MNIDDHILLWKAASIQVFDIRFIRMQYDEQHSSYRLPASGFLYTIKGKANILLDSKPYKIENFYIAHIGKGSCLHISAVEDSVEYYLILYKATLPLPHKKGLLPLWEREKPFQLQYVFQVSNALTLQQKAESMYQEWLKQGKLAHFHVKALFYQFIYELLQQLYQQQVIVRQPDLVEQIQNYIEEYYYQPITRESLAQMLNYSVPYIAKQFKQKTGRSIIDYLIYTRIQKAQQLLLHTPLSIQEIASSVGYEDVSYFIRIFKKYSGQTPMQFKQQPAKQKSYRPMYRLALSNDKKWLRPYIDNDNYYQYKLKGDLPMTKKTKSSMMATLLLCFTLLLSACSGTAIPTSTNGETKASANESTEVQSTTKIVSTVKGDVEIPVDPKRIVTDYYPGFLLTMGIKPVGTQELYMKSPYLKEHNEGITYFEDSLEAVVELNPDLIITGDDKKYEAYAKIAPTVLIPFNLEMDVTLEEFSKILDKEEEVKAWLDDYNQRVEKARQTVQGIIGKDQTVTIFAGGAKNNITLYGNGYTGRSFYDGLGLTLPAKVVEDIDPEKPWLELSPELLPNYAGDYIFIAVDKATETYDYKNEPVWKTLDAVQNEQIFEIDGWSFWFSDPISILGQIEEVTEMLVQHAKEK</sequence>
<dbReference type="GO" id="GO:0005886">
    <property type="term" value="C:plasma membrane"/>
    <property type="evidence" value="ECO:0007669"/>
    <property type="project" value="UniProtKB-SubCell"/>
</dbReference>
<dbReference type="SMART" id="SM00342">
    <property type="entry name" value="HTH_ARAC"/>
    <property type="match status" value="1"/>
</dbReference>
<keyword evidence="5" id="KW-0805">Transcription regulation</keyword>
<dbReference type="EMBL" id="LGCI01000003">
    <property type="protein sequence ID" value="KOY83761.1"/>
    <property type="molecule type" value="Genomic_DNA"/>
</dbReference>
<protein>
    <recommendedName>
        <fullName evidence="12">AraC family transcriptional regulator</fullName>
    </recommendedName>
</protein>
<keyword evidence="3" id="KW-0813">Transport</keyword>
<evidence type="ECO:0000313" key="11">
    <source>
        <dbReference type="Proteomes" id="UP000037977"/>
    </source>
</evidence>
<dbReference type="GO" id="GO:0003700">
    <property type="term" value="F:DNA-binding transcription factor activity"/>
    <property type="evidence" value="ECO:0007669"/>
    <property type="project" value="InterPro"/>
</dbReference>
<dbReference type="Proteomes" id="UP000037977">
    <property type="component" value="Unassembled WGS sequence"/>
</dbReference>
<reference evidence="10 11" key="1">
    <citation type="submission" date="2015-07" db="EMBL/GenBank/DDBJ databases">
        <title>Genome sequencing project for genomic taxonomy and phylogenomics of Bacillus-like bacteria.</title>
        <authorList>
            <person name="Liu B."/>
            <person name="Wang J."/>
            <person name="Zhu Y."/>
            <person name="Liu G."/>
            <person name="Chen Q."/>
            <person name="Chen Z."/>
            <person name="Che J."/>
            <person name="Ge C."/>
            <person name="Shi H."/>
            <person name="Pan Z."/>
            <person name="Liu X."/>
        </authorList>
    </citation>
    <scope>NUCLEOTIDE SEQUENCE [LARGE SCALE GENOMIC DNA]</scope>
    <source>
        <strain evidence="10 11">DSM 54</strain>
    </source>
</reference>
<dbReference type="SUPFAM" id="SSF46689">
    <property type="entry name" value="Homeodomain-like"/>
    <property type="match status" value="2"/>
</dbReference>
<dbReference type="PROSITE" id="PS01124">
    <property type="entry name" value="HTH_ARAC_FAMILY_2"/>
    <property type="match status" value="1"/>
</dbReference>
<comment type="caution">
    <text evidence="10">The sequence shown here is derived from an EMBL/GenBank/DDBJ whole genome shotgun (WGS) entry which is preliminary data.</text>
</comment>
<evidence type="ECO:0000256" key="2">
    <source>
        <dbReference type="ARBA" id="ARBA00008814"/>
    </source>
</evidence>
<dbReference type="InterPro" id="IPR020449">
    <property type="entry name" value="Tscrpt_reg_AraC-type_HTH"/>
</dbReference>
<dbReference type="PANTHER" id="PTHR30532">
    <property type="entry name" value="IRON III DICITRATE-BINDING PERIPLASMIC PROTEIN"/>
    <property type="match status" value="1"/>
</dbReference>
<dbReference type="Gene3D" id="3.40.50.1980">
    <property type="entry name" value="Nitrogenase molybdenum iron protein domain"/>
    <property type="match status" value="2"/>
</dbReference>
<dbReference type="InterPro" id="IPR018062">
    <property type="entry name" value="HTH_AraC-typ_CS"/>
</dbReference>
<evidence type="ECO:0000256" key="5">
    <source>
        <dbReference type="ARBA" id="ARBA00023015"/>
    </source>
</evidence>
<dbReference type="Pfam" id="PF12833">
    <property type="entry name" value="HTH_18"/>
    <property type="match status" value="1"/>
</dbReference>
<feature type="domain" description="HTH araC/xylS-type" evidence="8">
    <location>
        <begin position="177"/>
        <end position="275"/>
    </location>
</feature>
<comment type="similarity">
    <text evidence="2">Belongs to the bacterial solute-binding protein 8 family.</text>
</comment>
<dbReference type="OrthoDB" id="9793175at2"/>
<keyword evidence="6" id="KW-0238">DNA-binding</keyword>
<dbReference type="PATRIC" id="fig|33935.3.peg.4665"/>
<dbReference type="PANTHER" id="PTHR30532:SF26">
    <property type="entry name" value="IRON(3+)-HYDROXAMATE-BINDING PROTEIN FHUD"/>
    <property type="match status" value="1"/>
</dbReference>
<dbReference type="PROSITE" id="PS00041">
    <property type="entry name" value="HTH_ARAC_FAMILY_1"/>
    <property type="match status" value="1"/>
</dbReference>
<dbReference type="RefSeq" id="WP_053993462.1">
    <property type="nucleotide sequence ID" value="NZ_CP065643.1"/>
</dbReference>
<evidence type="ECO:0000256" key="4">
    <source>
        <dbReference type="ARBA" id="ARBA00022729"/>
    </source>
</evidence>
<keyword evidence="4" id="KW-0732">Signal</keyword>
<proteinExistence type="inferred from homology"/>
<evidence type="ECO:0000259" key="9">
    <source>
        <dbReference type="PROSITE" id="PS50983"/>
    </source>
</evidence>
<dbReference type="InterPro" id="IPR009057">
    <property type="entry name" value="Homeodomain-like_sf"/>
</dbReference>
<dbReference type="GO" id="GO:0030288">
    <property type="term" value="C:outer membrane-bounded periplasmic space"/>
    <property type="evidence" value="ECO:0007669"/>
    <property type="project" value="TreeGrafter"/>
</dbReference>
<accession>A0A0N0UXB4</accession>
<dbReference type="InterPro" id="IPR018060">
    <property type="entry name" value="HTH_AraC"/>
</dbReference>
<organism evidence="10 11">
    <name type="scientific">Lysinibacillus macroides</name>
    <dbReference type="NCBI Taxonomy" id="33935"/>
    <lineage>
        <taxon>Bacteria</taxon>
        <taxon>Bacillati</taxon>
        <taxon>Bacillota</taxon>
        <taxon>Bacilli</taxon>
        <taxon>Bacillales</taxon>
        <taxon>Bacillaceae</taxon>
        <taxon>Lysinibacillus</taxon>
    </lineage>
</organism>
<dbReference type="InterPro" id="IPR051313">
    <property type="entry name" value="Bact_iron-sidero_bind"/>
</dbReference>
<dbReference type="GO" id="GO:0043565">
    <property type="term" value="F:sequence-specific DNA binding"/>
    <property type="evidence" value="ECO:0007669"/>
    <property type="project" value="InterPro"/>
</dbReference>
<dbReference type="Pfam" id="PF01497">
    <property type="entry name" value="Peripla_BP_2"/>
    <property type="match status" value="1"/>
</dbReference>
<dbReference type="PRINTS" id="PR00032">
    <property type="entry name" value="HTHARAC"/>
</dbReference>
<feature type="domain" description="Fe/B12 periplasmic-binding" evidence="9">
    <location>
        <begin position="385"/>
        <end position="633"/>
    </location>
</feature>
<evidence type="ECO:0000256" key="1">
    <source>
        <dbReference type="ARBA" id="ARBA00004193"/>
    </source>
</evidence>
<dbReference type="GO" id="GO:1901678">
    <property type="term" value="P:iron coordination entity transport"/>
    <property type="evidence" value="ECO:0007669"/>
    <property type="project" value="UniProtKB-ARBA"/>
</dbReference>